<dbReference type="AlphaFoldDB" id="A0A1H4QY71"/>
<dbReference type="InterPro" id="IPR016024">
    <property type="entry name" value="ARM-type_fold"/>
</dbReference>
<dbReference type="GeneID" id="95510741"/>
<dbReference type="InterPro" id="IPR011989">
    <property type="entry name" value="ARM-like"/>
</dbReference>
<gene>
    <name evidence="1" type="ORF">SAMN04490357_1538</name>
</gene>
<accession>A0A1H4QY71</accession>
<evidence type="ECO:0000313" key="1">
    <source>
        <dbReference type="EMBL" id="SEC24629.1"/>
    </source>
</evidence>
<dbReference type="SUPFAM" id="SSF48371">
    <property type="entry name" value="ARM repeat"/>
    <property type="match status" value="1"/>
</dbReference>
<evidence type="ECO:0000313" key="2">
    <source>
        <dbReference type="Proteomes" id="UP000182375"/>
    </source>
</evidence>
<organism evidence="1 2">
    <name type="scientific">Streptomyces misionensis</name>
    <dbReference type="NCBI Taxonomy" id="67331"/>
    <lineage>
        <taxon>Bacteria</taxon>
        <taxon>Bacillati</taxon>
        <taxon>Actinomycetota</taxon>
        <taxon>Actinomycetes</taxon>
        <taxon>Kitasatosporales</taxon>
        <taxon>Streptomycetaceae</taxon>
        <taxon>Streptomyces</taxon>
    </lineage>
</organism>
<dbReference type="EMBL" id="FNTD01000004">
    <property type="protein sequence ID" value="SEC24629.1"/>
    <property type="molecule type" value="Genomic_DNA"/>
</dbReference>
<name>A0A1H4QY71_9ACTN</name>
<dbReference type="Gene3D" id="1.25.10.10">
    <property type="entry name" value="Leucine-rich Repeat Variant"/>
    <property type="match status" value="1"/>
</dbReference>
<sequence length="353" mass="37870">MIESLGIRWRGCGVRDWRTDPAFEMCRALVDGVDLASFAGGAFDVRAVVAGIQSGAHSGLLLDAVPWGNFPHGNDARKAVHLLHTGEDPASHATDVLGGLCANDSRAAVALTVPFLIPIATDAHHPHRAAALGVLSSPARAQHFGVASRDELLLHRTDPRRHAPDDYGVEVTGYPAGWSVAAARAAITAEAPVLLPLLNDSDPTIRIDAAYALATAADSDHTVRTALATRFATEHDAIVRAALLLAAAETTRAHAHPPTVWWLRERWQDWTEAPEVRLAAAIGWLCLTDEPAPEDLHQTINTFATDERAHAMDALPWMNAAAGSGEPGLRRCIRCMLHPQEPEPSEDPWASSP</sequence>
<dbReference type="RefSeq" id="WP_074996007.1">
    <property type="nucleotide sequence ID" value="NZ_FNTD01000004.1"/>
</dbReference>
<protein>
    <recommendedName>
        <fullName evidence="3">HEAT repeat domain-containing protein</fullName>
    </recommendedName>
</protein>
<reference evidence="1 2" key="1">
    <citation type="submission" date="2016-10" db="EMBL/GenBank/DDBJ databases">
        <authorList>
            <person name="de Groot N.N."/>
        </authorList>
    </citation>
    <scope>NUCLEOTIDE SEQUENCE [LARGE SCALE GENOMIC DNA]</scope>
    <source>
        <strain evidence="1 2">DSM 40306</strain>
    </source>
</reference>
<proteinExistence type="predicted"/>
<dbReference type="Proteomes" id="UP000182375">
    <property type="component" value="Unassembled WGS sequence"/>
</dbReference>
<evidence type="ECO:0008006" key="3">
    <source>
        <dbReference type="Google" id="ProtNLM"/>
    </source>
</evidence>